<dbReference type="AlphaFoldDB" id="A0A559K5X0"/>
<dbReference type="EMBL" id="VNJI01000036">
    <property type="protein sequence ID" value="TVY07496.1"/>
    <property type="molecule type" value="Genomic_DNA"/>
</dbReference>
<proteinExistence type="predicted"/>
<reference evidence="1 2" key="1">
    <citation type="submission" date="2019-07" db="EMBL/GenBank/DDBJ databases">
        <authorList>
            <person name="Kim J."/>
        </authorList>
    </citation>
    <scope>NUCLEOTIDE SEQUENCE [LARGE SCALE GENOMIC DNA]</scope>
    <source>
        <strain evidence="1 2">JC52</strain>
    </source>
</reference>
<evidence type="ECO:0000313" key="1">
    <source>
        <dbReference type="EMBL" id="TVY07496.1"/>
    </source>
</evidence>
<comment type="caution">
    <text evidence="1">The sequence shown here is derived from an EMBL/GenBank/DDBJ whole genome shotgun (WGS) entry which is preliminary data.</text>
</comment>
<gene>
    <name evidence="1" type="ORF">FPZ49_23720</name>
</gene>
<keyword evidence="2" id="KW-1185">Reference proteome</keyword>
<evidence type="ECO:0000313" key="2">
    <source>
        <dbReference type="Proteomes" id="UP000317036"/>
    </source>
</evidence>
<protein>
    <submittedName>
        <fullName evidence="1">Uncharacterized protein</fullName>
    </submittedName>
</protein>
<dbReference type="Proteomes" id="UP000317036">
    <property type="component" value="Unassembled WGS sequence"/>
</dbReference>
<sequence>MIEVDLTTAFSLKLRVINGTTNKVIATIPVGEGEQSDFAGPNNIGFNERTNRIYGLNTGGGLSV</sequence>
<name>A0A559K5X0_9BACL</name>
<organism evidence="1 2">
    <name type="scientific">Paenibacillus cremeus</name>
    <dbReference type="NCBI Taxonomy" id="2163881"/>
    <lineage>
        <taxon>Bacteria</taxon>
        <taxon>Bacillati</taxon>
        <taxon>Bacillota</taxon>
        <taxon>Bacilli</taxon>
        <taxon>Bacillales</taxon>
        <taxon>Paenibacillaceae</taxon>
        <taxon>Paenibacillus</taxon>
    </lineage>
</organism>
<accession>A0A559K5X0</accession>
<dbReference type="RefSeq" id="WP_222429958.1">
    <property type="nucleotide sequence ID" value="NZ_VNJI01000036.1"/>
</dbReference>